<dbReference type="SUPFAM" id="SSF63748">
    <property type="entry name" value="Tudor/PWWP/MBT"/>
    <property type="match status" value="1"/>
</dbReference>
<dbReference type="Proteomes" id="UP001279734">
    <property type="component" value="Unassembled WGS sequence"/>
</dbReference>
<dbReference type="GO" id="GO:0005634">
    <property type="term" value="C:nucleus"/>
    <property type="evidence" value="ECO:0007669"/>
    <property type="project" value="UniProtKB-SubCell"/>
</dbReference>
<keyword evidence="4" id="KW-0498">Mitosis</keyword>
<evidence type="ECO:0000256" key="6">
    <source>
        <dbReference type="ARBA" id="ARBA00023242"/>
    </source>
</evidence>
<keyword evidence="7" id="KW-0131">Cell cycle</keyword>
<dbReference type="PANTHER" id="PTHR12663">
    <property type="entry name" value="ANDROGEN INDUCED INHIBITOR OF PROLIFERATION AS3 / PDS5-RELATED"/>
    <property type="match status" value="1"/>
</dbReference>
<feature type="compositionally biased region" description="Basic and acidic residues" evidence="8">
    <location>
        <begin position="824"/>
        <end position="833"/>
    </location>
</feature>
<comment type="subcellular location">
    <subcellularLocation>
        <location evidence="1">Nucleus</location>
    </subcellularLocation>
</comment>
<feature type="region of interest" description="Disordered" evidence="8">
    <location>
        <begin position="340"/>
        <end position="518"/>
    </location>
</feature>
<keyword evidence="2" id="KW-0132">Cell division</keyword>
<keyword evidence="3" id="KW-0227">DNA damage</keyword>
<evidence type="ECO:0000256" key="1">
    <source>
        <dbReference type="ARBA" id="ARBA00004123"/>
    </source>
</evidence>
<evidence type="ECO:0000256" key="4">
    <source>
        <dbReference type="ARBA" id="ARBA00022776"/>
    </source>
</evidence>
<feature type="compositionally biased region" description="Basic and acidic residues" evidence="8">
    <location>
        <begin position="579"/>
        <end position="590"/>
    </location>
</feature>
<organism evidence="10 11">
    <name type="scientific">Nepenthes gracilis</name>
    <name type="common">Slender pitcher plant</name>
    <dbReference type="NCBI Taxonomy" id="150966"/>
    <lineage>
        <taxon>Eukaryota</taxon>
        <taxon>Viridiplantae</taxon>
        <taxon>Streptophyta</taxon>
        <taxon>Embryophyta</taxon>
        <taxon>Tracheophyta</taxon>
        <taxon>Spermatophyta</taxon>
        <taxon>Magnoliopsida</taxon>
        <taxon>eudicotyledons</taxon>
        <taxon>Gunneridae</taxon>
        <taxon>Pentapetalae</taxon>
        <taxon>Caryophyllales</taxon>
        <taxon>Nepenthaceae</taxon>
        <taxon>Nepenthes</taxon>
    </lineage>
</organism>
<keyword evidence="6" id="KW-0539">Nucleus</keyword>
<accession>A0AAD3RXC1</accession>
<dbReference type="Pfam" id="PF20168">
    <property type="entry name" value="PDS5"/>
    <property type="match status" value="1"/>
</dbReference>
<evidence type="ECO:0000256" key="2">
    <source>
        <dbReference type="ARBA" id="ARBA00022618"/>
    </source>
</evidence>
<keyword evidence="5" id="KW-0234">DNA repair</keyword>
<feature type="domain" description="Tudor" evidence="9">
    <location>
        <begin position="608"/>
        <end position="667"/>
    </location>
</feature>
<dbReference type="SMART" id="SM00333">
    <property type="entry name" value="TUDOR"/>
    <property type="match status" value="1"/>
</dbReference>
<feature type="compositionally biased region" description="Polar residues" evidence="8">
    <location>
        <begin position="287"/>
        <end position="300"/>
    </location>
</feature>
<dbReference type="GO" id="GO:0007064">
    <property type="term" value="P:mitotic sister chromatid cohesion"/>
    <property type="evidence" value="ECO:0007669"/>
    <property type="project" value="InterPro"/>
</dbReference>
<keyword evidence="11" id="KW-1185">Reference proteome</keyword>
<dbReference type="GO" id="GO:0035825">
    <property type="term" value="P:homologous recombination"/>
    <property type="evidence" value="ECO:0007669"/>
    <property type="project" value="UniProtKB-ARBA"/>
</dbReference>
<feature type="compositionally biased region" description="Basic and acidic residues" evidence="8">
    <location>
        <begin position="303"/>
        <end position="324"/>
    </location>
</feature>
<feature type="compositionally biased region" description="Basic and acidic residues" evidence="8">
    <location>
        <begin position="851"/>
        <end position="865"/>
    </location>
</feature>
<sequence length="865" mass="94104">MAEPVKELEEQLMEAGNKLLSPPSSVDKLLSLLDQIEIYLARVEQSPSESMQKALSPSMRALVADELLKHSDLDVKVSVAACISEITRITAPEAPYDDNQMKEVFQLIVSSFERLYDKSSRSYNKRASILETVAKVRSCVVMLDLECDALILEMFQHFLKSIRGYHPDSVFTSMETIMTLVLEESEDIPLALIISILACLKRDNKEVLVAQKLGEKVLANCATKLKPYLLPAMKSLNSSLDDYTKVVANICQGTSVVEPNDGNASTMNLATKETLAEDATPDVPPGSATSPKSFMSNGTVQKGIDDSSVSKDSTKEPERDDHVKSKIVVELSKTKTMDCEKSVSMVKAQSKPEKAIKRGGRKSNDLKSPSDPAESLMEDQKEAEIMSDHHEYDTKNVGSSPCQNPAAGTTVSSENEKETIVPLPVPKTSGNEAIDVASPSPSRTVYDENQTRKTGRRKKKDNLTKKATLSVNPDIRKVSEGSSVSGSKSHKRAGKKVQADDESTPGPADVSKKADGIASDLDTKSINQIFEKVEAVNNKLKNMKRRVKGKSVSGNDLAKTSSKNDSKKSVSAPTSAAKPIKDESQLEKTPKVKRKRTQGKVFDTKEYGEDLVGAKVKVWWPEDEQFYDGVVDAFDPVNKKHKVTYHDGDVEMLLLKDETWELIEHEPVSHMENSSGDESPGASIQLHEKKKAKLTPASSRKLGKTDRKGGASPSKVTATFSKSVQKQKKDDGKSKDKASKNLVKSEDEKDGKSRDLKGSNRAGASVKLAGKSKDEHTQTPKANNKSKPVTPKKAVRSKGKTSKSGSKSNANGSGKVKSGSSKTDATEDVKTPESAKAPESGKVKASSSKPHKSETKTGKKRPRGD</sequence>
<reference evidence="10" key="1">
    <citation type="submission" date="2023-05" db="EMBL/GenBank/DDBJ databases">
        <title>Nepenthes gracilis genome sequencing.</title>
        <authorList>
            <person name="Fukushima K."/>
        </authorList>
    </citation>
    <scope>NUCLEOTIDE SEQUENCE</scope>
    <source>
        <strain evidence="10">SING2019-196</strain>
    </source>
</reference>
<evidence type="ECO:0000256" key="8">
    <source>
        <dbReference type="SAM" id="MobiDB-lite"/>
    </source>
</evidence>
<dbReference type="AlphaFoldDB" id="A0AAD3RXC1"/>
<feature type="compositionally biased region" description="Polar residues" evidence="8">
    <location>
        <begin position="552"/>
        <end position="561"/>
    </location>
</feature>
<dbReference type="GO" id="GO:0006281">
    <property type="term" value="P:DNA repair"/>
    <property type="evidence" value="ECO:0007669"/>
    <property type="project" value="UniProtKB-KW"/>
</dbReference>
<dbReference type="Gene3D" id="2.30.30.140">
    <property type="match status" value="1"/>
</dbReference>
<evidence type="ECO:0000256" key="7">
    <source>
        <dbReference type="ARBA" id="ARBA00023306"/>
    </source>
</evidence>
<dbReference type="CDD" id="cd20404">
    <property type="entry name" value="Tudor_Agenet_AtEML-like"/>
    <property type="match status" value="1"/>
</dbReference>
<dbReference type="GO" id="GO:0051301">
    <property type="term" value="P:cell division"/>
    <property type="evidence" value="ECO:0007669"/>
    <property type="project" value="UniProtKB-KW"/>
</dbReference>
<dbReference type="EMBL" id="BSYO01000001">
    <property type="protein sequence ID" value="GMG99297.1"/>
    <property type="molecule type" value="Genomic_DNA"/>
</dbReference>
<dbReference type="InterPro" id="IPR039776">
    <property type="entry name" value="Pds5"/>
</dbReference>
<evidence type="ECO:0000313" key="10">
    <source>
        <dbReference type="EMBL" id="GMG99297.1"/>
    </source>
</evidence>
<dbReference type="SUPFAM" id="SSF48371">
    <property type="entry name" value="ARM repeat"/>
    <property type="match status" value="1"/>
</dbReference>
<feature type="compositionally biased region" description="Low complexity" evidence="8">
    <location>
        <begin position="802"/>
        <end position="822"/>
    </location>
</feature>
<dbReference type="InterPro" id="IPR002999">
    <property type="entry name" value="Tudor"/>
</dbReference>
<evidence type="ECO:0000256" key="5">
    <source>
        <dbReference type="ARBA" id="ARBA00023204"/>
    </source>
</evidence>
<feature type="region of interest" description="Disordered" evidence="8">
    <location>
        <begin position="536"/>
        <end position="604"/>
    </location>
</feature>
<evidence type="ECO:0000313" key="11">
    <source>
        <dbReference type="Proteomes" id="UP001279734"/>
    </source>
</evidence>
<feature type="region of interest" description="Disordered" evidence="8">
    <location>
        <begin position="665"/>
        <end position="865"/>
    </location>
</feature>
<dbReference type="PANTHER" id="PTHR12663:SF3">
    <property type="entry name" value="SISTER CHROMATID COHESION PROTEIN PDS5 HOMOLOG C"/>
    <property type="match status" value="1"/>
</dbReference>
<comment type="caution">
    <text evidence="10">The sequence shown here is derived from an EMBL/GenBank/DDBJ whole genome shotgun (WGS) entry which is preliminary data.</text>
</comment>
<proteinExistence type="predicted"/>
<feature type="region of interest" description="Disordered" evidence="8">
    <location>
        <begin position="275"/>
        <end position="326"/>
    </location>
</feature>
<evidence type="ECO:0000256" key="3">
    <source>
        <dbReference type="ARBA" id="ARBA00022763"/>
    </source>
</evidence>
<feature type="compositionally biased region" description="Basic and acidic residues" evidence="8">
    <location>
        <begin position="727"/>
        <end position="758"/>
    </location>
</feature>
<evidence type="ECO:0000259" key="9">
    <source>
        <dbReference type="SMART" id="SM00333"/>
    </source>
</evidence>
<dbReference type="GO" id="GO:0000785">
    <property type="term" value="C:chromatin"/>
    <property type="evidence" value="ECO:0007669"/>
    <property type="project" value="TreeGrafter"/>
</dbReference>
<feature type="compositionally biased region" description="Polar residues" evidence="8">
    <location>
        <begin position="396"/>
        <end position="413"/>
    </location>
</feature>
<gene>
    <name evidence="10" type="ORF">Nepgr_001137</name>
</gene>
<protein>
    <recommendedName>
        <fullName evidence="9">Tudor domain-containing protein</fullName>
    </recommendedName>
</protein>
<name>A0AAD3RXC1_NEPGR</name>
<feature type="compositionally biased region" description="Basic and acidic residues" evidence="8">
    <location>
        <begin position="378"/>
        <end position="394"/>
    </location>
</feature>
<dbReference type="InterPro" id="IPR016024">
    <property type="entry name" value="ARM-type_fold"/>
</dbReference>